<dbReference type="SUPFAM" id="SSF48695">
    <property type="entry name" value="Multiheme cytochromes"/>
    <property type="match status" value="1"/>
</dbReference>
<comment type="cofactor">
    <cofactor evidence="14">
        <name>heme</name>
        <dbReference type="ChEBI" id="CHEBI:30413"/>
    </cofactor>
    <text evidence="14">Binds 4 heme groups per subunit.</text>
</comment>
<dbReference type="InterPro" id="IPR036280">
    <property type="entry name" value="Multihaem_cyt_sf"/>
</dbReference>
<evidence type="ECO:0000313" key="18">
    <source>
        <dbReference type="EMBL" id="TCS62468.1"/>
    </source>
</evidence>
<feature type="binding site" description="axial binding residue" evidence="15">
    <location>
        <position position="194"/>
    </location>
    <ligand>
        <name>heme</name>
        <dbReference type="ChEBI" id="CHEBI:30413"/>
        <label>2</label>
    </ligand>
    <ligandPart>
        <name>Fe</name>
        <dbReference type="ChEBI" id="CHEBI:18248"/>
    </ligandPart>
</feature>
<name>A0A4R3J9C0_9PROT</name>
<evidence type="ECO:0000259" key="17">
    <source>
        <dbReference type="Pfam" id="PF03264"/>
    </source>
</evidence>
<feature type="binding site" description="axial binding residue" evidence="15">
    <location>
        <position position="189"/>
    </location>
    <ligand>
        <name>heme</name>
        <dbReference type="ChEBI" id="CHEBI:30413"/>
        <label>4</label>
    </ligand>
    <ligandPart>
        <name>Fe</name>
        <dbReference type="ChEBI" id="CHEBI:18248"/>
    </ligandPart>
</feature>
<evidence type="ECO:0000256" key="1">
    <source>
        <dbReference type="ARBA" id="ARBA00004162"/>
    </source>
</evidence>
<evidence type="ECO:0000256" key="6">
    <source>
        <dbReference type="ARBA" id="ARBA00022692"/>
    </source>
</evidence>
<evidence type="ECO:0000313" key="19">
    <source>
        <dbReference type="Proteomes" id="UP000295304"/>
    </source>
</evidence>
<dbReference type="Pfam" id="PF03264">
    <property type="entry name" value="Cytochrom_NNT"/>
    <property type="match status" value="1"/>
</dbReference>
<evidence type="ECO:0000256" key="9">
    <source>
        <dbReference type="ARBA" id="ARBA00022989"/>
    </source>
</evidence>
<dbReference type="PANTHER" id="PTHR30333">
    <property type="entry name" value="CYTOCHROME C-TYPE PROTEIN"/>
    <property type="match status" value="1"/>
</dbReference>
<dbReference type="PIRSF" id="PIRSF000013">
    <property type="entry name" value="4_hem_cytochrm_NapC"/>
    <property type="match status" value="1"/>
</dbReference>
<protein>
    <recommendedName>
        <fullName evidence="13">Cytochrome c-type protein</fullName>
    </recommendedName>
</protein>
<dbReference type="Gene3D" id="1.10.3820.10">
    <property type="entry name" value="Di-heme elbow motif domain"/>
    <property type="match status" value="1"/>
</dbReference>
<feature type="binding site" description="covalent" evidence="14">
    <location>
        <position position="63"/>
    </location>
    <ligand>
        <name>heme</name>
        <dbReference type="ChEBI" id="CHEBI:30413"/>
        <label>1</label>
    </ligand>
</feature>
<keyword evidence="4" id="KW-1003">Cell membrane</keyword>
<evidence type="ECO:0000256" key="8">
    <source>
        <dbReference type="ARBA" id="ARBA00022982"/>
    </source>
</evidence>
<gene>
    <name evidence="18" type="ORF">EDD55_10513</name>
</gene>
<dbReference type="InterPro" id="IPR005126">
    <property type="entry name" value="NapC/NirT_cyt_c_N"/>
</dbReference>
<dbReference type="InterPro" id="IPR038266">
    <property type="entry name" value="NapC/NirT_cytc_sf"/>
</dbReference>
<feature type="transmembrane region" description="Helical" evidence="16">
    <location>
        <begin position="27"/>
        <end position="50"/>
    </location>
</feature>
<dbReference type="OrthoDB" id="7360653at2"/>
<feature type="binding site" description="axial binding residue" evidence="15">
    <location>
        <position position="115"/>
    </location>
    <ligand>
        <name>heme</name>
        <dbReference type="ChEBI" id="CHEBI:30413"/>
        <label>1</label>
    </ligand>
    <ligandPart>
        <name>Fe</name>
        <dbReference type="ChEBI" id="CHEBI:18248"/>
    </ligandPart>
</feature>
<feature type="domain" description="NapC/NirT cytochrome c N-terminal" evidence="17">
    <location>
        <begin position="26"/>
        <end position="198"/>
    </location>
</feature>
<evidence type="ECO:0000256" key="14">
    <source>
        <dbReference type="PIRSR" id="PIRSR000013-1"/>
    </source>
</evidence>
<accession>A0A4R3J9C0</accession>
<keyword evidence="10 13" id="KW-0408">Iron</keyword>
<keyword evidence="7 13" id="KW-0479">Metal-binding</keyword>
<evidence type="ECO:0000256" key="12">
    <source>
        <dbReference type="ARBA" id="ARBA00055242"/>
    </source>
</evidence>
<dbReference type="GO" id="GO:0005886">
    <property type="term" value="C:plasma membrane"/>
    <property type="evidence" value="ECO:0007669"/>
    <property type="project" value="UniProtKB-SubCell"/>
</dbReference>
<evidence type="ECO:0000256" key="7">
    <source>
        <dbReference type="ARBA" id="ARBA00022723"/>
    </source>
</evidence>
<evidence type="ECO:0000256" key="3">
    <source>
        <dbReference type="ARBA" id="ARBA00022448"/>
    </source>
</evidence>
<keyword evidence="11 16" id="KW-0472">Membrane</keyword>
<keyword evidence="19" id="KW-1185">Reference proteome</keyword>
<dbReference type="InterPro" id="IPR051174">
    <property type="entry name" value="Cytochrome_c-type_ET"/>
</dbReference>
<feature type="binding site" description="axial binding residue" evidence="15">
    <location>
        <position position="157"/>
    </location>
    <ligand>
        <name>heme</name>
        <dbReference type="ChEBI" id="CHEBI:30413"/>
        <label>3</label>
    </ligand>
    <ligandPart>
        <name>Fe</name>
        <dbReference type="ChEBI" id="CHEBI:18248"/>
    </ligandPart>
</feature>
<reference evidence="18 19" key="1">
    <citation type="submission" date="2019-03" db="EMBL/GenBank/DDBJ databases">
        <title>Genomic Encyclopedia of Type Strains, Phase IV (KMG-IV): sequencing the most valuable type-strain genomes for metagenomic binning, comparative biology and taxonomic classification.</title>
        <authorList>
            <person name="Goeker M."/>
        </authorList>
    </citation>
    <scope>NUCLEOTIDE SEQUENCE [LARGE SCALE GENOMIC DNA]</scope>
    <source>
        <strain evidence="18 19">DSM 101688</strain>
    </source>
</reference>
<keyword evidence="5 13" id="KW-0349">Heme</keyword>
<evidence type="ECO:0000256" key="16">
    <source>
        <dbReference type="SAM" id="Phobius"/>
    </source>
</evidence>
<proteinExistence type="inferred from homology"/>
<keyword evidence="9 16" id="KW-1133">Transmembrane helix</keyword>
<dbReference type="InterPro" id="IPR024717">
    <property type="entry name" value="NapC/NirT/NrfH"/>
</dbReference>
<comment type="function">
    <text evidence="12">Mediates electron flow from quinones to the NapAB complex.</text>
</comment>
<dbReference type="GO" id="GO:0009055">
    <property type="term" value="F:electron transfer activity"/>
    <property type="evidence" value="ECO:0007669"/>
    <property type="project" value="TreeGrafter"/>
</dbReference>
<feature type="binding site" description="covalent" evidence="14">
    <location>
        <position position="66"/>
    </location>
    <ligand>
        <name>heme</name>
        <dbReference type="ChEBI" id="CHEBI:30413"/>
        <label>2</label>
    </ligand>
</feature>
<keyword evidence="6 16" id="KW-0812">Transmembrane</keyword>
<feature type="binding site" description="axial binding residue" evidence="15">
    <location>
        <position position="69"/>
    </location>
    <ligand>
        <name>heme</name>
        <dbReference type="ChEBI" id="CHEBI:30413"/>
        <label>1</label>
    </ligand>
    <ligandPart>
        <name>Fe</name>
        <dbReference type="ChEBI" id="CHEBI:18248"/>
    </ligandPart>
</feature>
<dbReference type="FunFam" id="1.10.3820.10:FF:000001">
    <property type="entry name" value="Cytochrome c-type protein"/>
    <property type="match status" value="1"/>
</dbReference>
<comment type="caution">
    <text evidence="18">The sequence shown here is derived from an EMBL/GenBank/DDBJ whole genome shotgun (WGS) entry which is preliminary data.</text>
</comment>
<evidence type="ECO:0000256" key="5">
    <source>
        <dbReference type="ARBA" id="ARBA00022617"/>
    </source>
</evidence>
<comment type="similarity">
    <text evidence="2">Belongs to the NapC/NirT/NrfH family.</text>
</comment>
<evidence type="ECO:0000256" key="11">
    <source>
        <dbReference type="ARBA" id="ARBA00023136"/>
    </source>
</evidence>
<feature type="binding site" description="covalent" evidence="14">
    <location>
        <position position="96"/>
    </location>
    <ligand>
        <name>heme</name>
        <dbReference type="ChEBI" id="CHEBI:30413"/>
        <label>2</label>
    </ligand>
</feature>
<dbReference type="GO" id="GO:0009061">
    <property type="term" value="P:anaerobic respiration"/>
    <property type="evidence" value="ECO:0007669"/>
    <property type="project" value="TreeGrafter"/>
</dbReference>
<dbReference type="GO" id="GO:0046872">
    <property type="term" value="F:metal ion binding"/>
    <property type="evidence" value="ECO:0007669"/>
    <property type="project" value="UniProtKB-KW"/>
</dbReference>
<dbReference type="RefSeq" id="WP_132938931.1">
    <property type="nucleotide sequence ID" value="NZ_CP119676.1"/>
</dbReference>
<evidence type="ECO:0000256" key="15">
    <source>
        <dbReference type="PIRSR" id="PIRSR000013-2"/>
    </source>
</evidence>
<feature type="binding site" description="covalent" evidence="14">
    <location>
        <position position="188"/>
    </location>
    <ligand>
        <name>heme</name>
        <dbReference type="ChEBI" id="CHEBI:30413"/>
        <label>4</label>
    </ligand>
</feature>
<dbReference type="EMBL" id="SLZW01000005">
    <property type="protein sequence ID" value="TCS62468.1"/>
    <property type="molecule type" value="Genomic_DNA"/>
</dbReference>
<comment type="PTM">
    <text evidence="13">Binds 4 heme groups per subunit.</text>
</comment>
<dbReference type="GO" id="GO:0019333">
    <property type="term" value="P:denitrification pathway"/>
    <property type="evidence" value="ECO:0007669"/>
    <property type="project" value="InterPro"/>
</dbReference>
<feature type="binding site" description="covalent" evidence="14">
    <location>
        <position position="93"/>
    </location>
    <ligand>
        <name>heme</name>
        <dbReference type="ChEBI" id="CHEBI:30413"/>
        <label>2</label>
    </ligand>
</feature>
<keyword evidence="8 13" id="KW-0249">Electron transport</keyword>
<dbReference type="Proteomes" id="UP000295304">
    <property type="component" value="Unassembled WGS sequence"/>
</dbReference>
<evidence type="ECO:0000256" key="10">
    <source>
        <dbReference type="ARBA" id="ARBA00023004"/>
    </source>
</evidence>
<sequence length="212" mass="24525">MNDEKSENLKKEGGWFRRSWRALRRPSARYTLGGILVVGFISGIVFWGGFNWSMELTNSEAFCVSCHEMKDNVYQEYRRTIHYSNRTGVRATCPDCHVPKTWIHKVARKIRASNELFHHILGTVDTREKFEAKRLELATNVWRTMKATNSRECRNCHNMAYMDFTTQEKRSRTRHQQALDEGKTCIDCHKGIAHQLPAGAFKAERTLNGGGQ</sequence>
<evidence type="ECO:0000256" key="2">
    <source>
        <dbReference type="ARBA" id="ARBA00007395"/>
    </source>
</evidence>
<dbReference type="AlphaFoldDB" id="A0A4R3J9C0"/>
<keyword evidence="3 13" id="KW-0813">Transport</keyword>
<dbReference type="PANTHER" id="PTHR30333:SF1">
    <property type="entry name" value="CYTOCHROME C-TYPE PROTEIN NAPC"/>
    <property type="match status" value="1"/>
</dbReference>
<evidence type="ECO:0000256" key="4">
    <source>
        <dbReference type="ARBA" id="ARBA00022475"/>
    </source>
</evidence>
<feature type="binding site" description="covalent" evidence="14">
    <location>
        <position position="185"/>
    </location>
    <ligand>
        <name>heme</name>
        <dbReference type="ChEBI" id="CHEBI:30413"/>
        <label>4</label>
    </ligand>
</feature>
<feature type="binding site" description="covalent" evidence="14">
    <location>
        <position position="153"/>
    </location>
    <ligand>
        <name>heme</name>
        <dbReference type="ChEBI" id="CHEBI:30413"/>
        <label>3</label>
    </ligand>
</feature>
<comment type="subcellular location">
    <subcellularLocation>
        <location evidence="1">Cell membrane</location>
        <topology evidence="1">Single-pass membrane protein</topology>
    </subcellularLocation>
</comment>
<evidence type="ECO:0000256" key="13">
    <source>
        <dbReference type="PIRNR" id="PIRNR000013"/>
    </source>
</evidence>
<feature type="binding site" description="covalent" evidence="14">
    <location>
        <position position="156"/>
    </location>
    <ligand>
        <name>heme</name>
        <dbReference type="ChEBI" id="CHEBI:30413"/>
        <label>3</label>
    </ligand>
</feature>
<dbReference type="GO" id="GO:0020037">
    <property type="term" value="F:heme binding"/>
    <property type="evidence" value="ECO:0007669"/>
    <property type="project" value="InterPro"/>
</dbReference>
<feature type="binding site" description="axial binding residue" evidence="15">
    <location>
        <position position="97"/>
    </location>
    <ligand>
        <name>heme</name>
        <dbReference type="ChEBI" id="CHEBI:30413"/>
        <label>2</label>
    </ligand>
    <ligandPart>
        <name>Fe</name>
        <dbReference type="ChEBI" id="CHEBI:18248"/>
    </ligandPart>
</feature>
<organism evidence="18 19">
    <name type="scientific">Varunaivibrio sulfuroxidans</name>
    <dbReference type="NCBI Taxonomy" id="1773489"/>
    <lineage>
        <taxon>Bacteria</taxon>
        <taxon>Pseudomonadati</taxon>
        <taxon>Pseudomonadota</taxon>
        <taxon>Alphaproteobacteria</taxon>
        <taxon>Rhodospirillales</taxon>
        <taxon>Magnetovibrionaceae</taxon>
        <taxon>Varunaivibrio</taxon>
    </lineage>
</organism>